<reference evidence="1 2" key="1">
    <citation type="journal article" date="2023" name="G3 (Bethesda)">
        <title>A chromosome-length genome assembly and annotation of blackberry (Rubus argutus, cv. 'Hillquist').</title>
        <authorList>
            <person name="Bruna T."/>
            <person name="Aryal R."/>
            <person name="Dudchenko O."/>
            <person name="Sargent D.J."/>
            <person name="Mead D."/>
            <person name="Buti M."/>
            <person name="Cavallini A."/>
            <person name="Hytonen T."/>
            <person name="Andres J."/>
            <person name="Pham M."/>
            <person name="Weisz D."/>
            <person name="Mascagni F."/>
            <person name="Usai G."/>
            <person name="Natali L."/>
            <person name="Bassil N."/>
            <person name="Fernandez G.E."/>
            <person name="Lomsadze A."/>
            <person name="Armour M."/>
            <person name="Olukolu B."/>
            <person name="Poorten T."/>
            <person name="Britton C."/>
            <person name="Davik J."/>
            <person name="Ashrafi H."/>
            <person name="Aiden E.L."/>
            <person name="Borodovsky M."/>
            <person name="Worthington M."/>
        </authorList>
    </citation>
    <scope>NUCLEOTIDE SEQUENCE [LARGE SCALE GENOMIC DNA]</scope>
    <source>
        <strain evidence="1">PI 553951</strain>
    </source>
</reference>
<sequence>MVGLGIVNCGDDGSHELSKIGFLRCGDQLQVGGDREIVTGDEESEGGEEAAKQSGARAGVVWGLIEDRLEQQVEARE</sequence>
<dbReference type="EMBL" id="JBEDUW010000003">
    <property type="protein sequence ID" value="KAK9940692.1"/>
    <property type="molecule type" value="Genomic_DNA"/>
</dbReference>
<name>A0AAW1XV89_RUBAR</name>
<gene>
    <name evidence="1" type="ORF">M0R45_017339</name>
</gene>
<keyword evidence="2" id="KW-1185">Reference proteome</keyword>
<dbReference type="Proteomes" id="UP001457282">
    <property type="component" value="Unassembled WGS sequence"/>
</dbReference>
<comment type="caution">
    <text evidence="1">The sequence shown here is derived from an EMBL/GenBank/DDBJ whole genome shotgun (WGS) entry which is preliminary data.</text>
</comment>
<accession>A0AAW1XV89</accession>
<proteinExistence type="predicted"/>
<dbReference type="AlphaFoldDB" id="A0AAW1XV89"/>
<protein>
    <submittedName>
        <fullName evidence="1">Uncharacterized protein</fullName>
    </submittedName>
</protein>
<evidence type="ECO:0000313" key="1">
    <source>
        <dbReference type="EMBL" id="KAK9940692.1"/>
    </source>
</evidence>
<evidence type="ECO:0000313" key="2">
    <source>
        <dbReference type="Proteomes" id="UP001457282"/>
    </source>
</evidence>
<organism evidence="1 2">
    <name type="scientific">Rubus argutus</name>
    <name type="common">Southern blackberry</name>
    <dbReference type="NCBI Taxonomy" id="59490"/>
    <lineage>
        <taxon>Eukaryota</taxon>
        <taxon>Viridiplantae</taxon>
        <taxon>Streptophyta</taxon>
        <taxon>Embryophyta</taxon>
        <taxon>Tracheophyta</taxon>
        <taxon>Spermatophyta</taxon>
        <taxon>Magnoliopsida</taxon>
        <taxon>eudicotyledons</taxon>
        <taxon>Gunneridae</taxon>
        <taxon>Pentapetalae</taxon>
        <taxon>rosids</taxon>
        <taxon>fabids</taxon>
        <taxon>Rosales</taxon>
        <taxon>Rosaceae</taxon>
        <taxon>Rosoideae</taxon>
        <taxon>Rosoideae incertae sedis</taxon>
        <taxon>Rubus</taxon>
    </lineage>
</organism>